<feature type="transmembrane region" description="Helical" evidence="1">
    <location>
        <begin position="83"/>
        <end position="103"/>
    </location>
</feature>
<gene>
    <name evidence="2" type="primary">CSON002712</name>
</gene>
<name>A0A336MJQ1_CULSO</name>
<sequence>MNLLAKLPRFSMMCCCIPLRTGSILLAVVQVLACLISIFQLAFTDPQDTLIVKDLNQTTQHLDINHINGSKTSQETLELGATVVYSSLLGDVICLTFAVILLVGAFQRNVLLLKFYVLFNYLLPVMYQLIFTTFGNETTQNTPNGYRLQK</sequence>
<evidence type="ECO:0000256" key="1">
    <source>
        <dbReference type="SAM" id="Phobius"/>
    </source>
</evidence>
<organism evidence="2">
    <name type="scientific">Culicoides sonorensis</name>
    <name type="common">Biting midge</name>
    <dbReference type="NCBI Taxonomy" id="179676"/>
    <lineage>
        <taxon>Eukaryota</taxon>
        <taxon>Metazoa</taxon>
        <taxon>Ecdysozoa</taxon>
        <taxon>Arthropoda</taxon>
        <taxon>Hexapoda</taxon>
        <taxon>Insecta</taxon>
        <taxon>Pterygota</taxon>
        <taxon>Neoptera</taxon>
        <taxon>Endopterygota</taxon>
        <taxon>Diptera</taxon>
        <taxon>Nematocera</taxon>
        <taxon>Chironomoidea</taxon>
        <taxon>Ceratopogonidae</taxon>
        <taxon>Ceratopogoninae</taxon>
        <taxon>Culicoides</taxon>
        <taxon>Monoculicoides</taxon>
    </lineage>
</organism>
<protein>
    <submittedName>
        <fullName evidence="2">CSON002712 protein</fullName>
    </submittedName>
</protein>
<keyword evidence="1" id="KW-0472">Membrane</keyword>
<evidence type="ECO:0000313" key="2">
    <source>
        <dbReference type="EMBL" id="SSX30632.1"/>
    </source>
</evidence>
<keyword evidence="1" id="KW-0812">Transmembrane</keyword>
<feature type="transmembrane region" description="Helical" evidence="1">
    <location>
        <begin position="21"/>
        <end position="43"/>
    </location>
</feature>
<proteinExistence type="predicted"/>
<reference evidence="2" key="1">
    <citation type="submission" date="2018-07" db="EMBL/GenBank/DDBJ databases">
        <authorList>
            <person name="Quirk P.G."/>
            <person name="Krulwich T.A."/>
        </authorList>
    </citation>
    <scope>NUCLEOTIDE SEQUENCE</scope>
</reference>
<feature type="transmembrane region" description="Helical" evidence="1">
    <location>
        <begin position="115"/>
        <end position="134"/>
    </location>
</feature>
<dbReference type="EMBL" id="UFQT01001455">
    <property type="protein sequence ID" value="SSX30632.1"/>
    <property type="molecule type" value="Genomic_DNA"/>
</dbReference>
<dbReference type="VEuPathDB" id="VectorBase:CSON002712"/>
<accession>A0A336MJQ1</accession>
<keyword evidence="1" id="KW-1133">Transmembrane helix</keyword>
<dbReference type="AlphaFoldDB" id="A0A336MJQ1"/>